<keyword evidence="3" id="KW-1003">Cell membrane</keyword>
<evidence type="ECO:0000256" key="7">
    <source>
        <dbReference type="ARBA" id="ARBA00022989"/>
    </source>
</evidence>
<dbReference type="GO" id="GO:0034775">
    <property type="term" value="P:glutathione transmembrane transport"/>
    <property type="evidence" value="ECO:0007669"/>
    <property type="project" value="InterPro"/>
</dbReference>
<dbReference type="PANTHER" id="PTHR43394:SF1">
    <property type="entry name" value="ATP-BINDING CASSETTE SUB-FAMILY B MEMBER 10, MITOCHONDRIAL"/>
    <property type="match status" value="1"/>
</dbReference>
<evidence type="ECO:0000256" key="5">
    <source>
        <dbReference type="ARBA" id="ARBA00022741"/>
    </source>
</evidence>
<dbReference type="PROSITE" id="PS50893">
    <property type="entry name" value="ABC_TRANSPORTER_2"/>
    <property type="match status" value="1"/>
</dbReference>
<gene>
    <name evidence="12" type="primary">cydC</name>
    <name evidence="12" type="ORF">EKD02_04970</name>
</gene>
<evidence type="ECO:0000313" key="12">
    <source>
        <dbReference type="EMBL" id="RTY38438.1"/>
    </source>
</evidence>
<evidence type="ECO:0000259" key="11">
    <source>
        <dbReference type="PROSITE" id="PS50929"/>
    </source>
</evidence>
<dbReference type="InterPro" id="IPR027417">
    <property type="entry name" value="P-loop_NTPase"/>
</dbReference>
<dbReference type="PROSITE" id="PS50929">
    <property type="entry name" value="ABC_TM1F"/>
    <property type="match status" value="1"/>
</dbReference>
<evidence type="ECO:0000256" key="1">
    <source>
        <dbReference type="ARBA" id="ARBA00004651"/>
    </source>
</evidence>
<dbReference type="GO" id="GO:0015421">
    <property type="term" value="F:ABC-type oligopeptide transporter activity"/>
    <property type="evidence" value="ECO:0007669"/>
    <property type="project" value="TreeGrafter"/>
</dbReference>
<dbReference type="Gene3D" id="3.40.50.300">
    <property type="entry name" value="P-loop containing nucleotide triphosphate hydrolases"/>
    <property type="match status" value="1"/>
</dbReference>
<feature type="transmembrane region" description="Helical" evidence="9">
    <location>
        <begin position="272"/>
        <end position="291"/>
    </location>
</feature>
<dbReference type="GO" id="GO:0045454">
    <property type="term" value="P:cell redox homeostasis"/>
    <property type="evidence" value="ECO:0007669"/>
    <property type="project" value="InterPro"/>
</dbReference>
<dbReference type="SUPFAM" id="SSF90123">
    <property type="entry name" value="ABC transporter transmembrane region"/>
    <property type="match status" value="1"/>
</dbReference>
<feature type="transmembrane region" description="Helical" evidence="9">
    <location>
        <begin position="53"/>
        <end position="72"/>
    </location>
</feature>
<feature type="transmembrane region" description="Helical" evidence="9">
    <location>
        <begin position="133"/>
        <end position="154"/>
    </location>
</feature>
<reference evidence="12 13" key="1">
    <citation type="submission" date="2018-12" db="EMBL/GenBank/DDBJ databases">
        <authorList>
            <person name="Lunina O.N."/>
            <person name="Grouzdev D.S."/>
            <person name="Gorlenko V.M."/>
            <person name="Savvichev A.S."/>
        </authorList>
    </citation>
    <scope>NUCLEOTIDE SEQUENCE [LARGE SCALE GENOMIC DNA]</scope>
    <source>
        <strain evidence="12 13">BrKhr-17</strain>
    </source>
</reference>
<comment type="caution">
    <text evidence="12">The sequence shown here is derived from an EMBL/GenBank/DDBJ whole genome shotgun (WGS) entry which is preliminary data.</text>
</comment>
<dbReference type="AlphaFoldDB" id="A0A432AUT9"/>
<evidence type="ECO:0000259" key="10">
    <source>
        <dbReference type="PROSITE" id="PS50893"/>
    </source>
</evidence>
<dbReference type="FunFam" id="3.40.50.300:FF:000221">
    <property type="entry name" value="Multidrug ABC transporter ATP-binding protein"/>
    <property type="match status" value="1"/>
</dbReference>
<protein>
    <submittedName>
        <fullName evidence="12">Thiol reductant ABC exporter subunit CydC</fullName>
    </submittedName>
</protein>
<evidence type="ECO:0000256" key="6">
    <source>
        <dbReference type="ARBA" id="ARBA00022840"/>
    </source>
</evidence>
<evidence type="ECO:0000256" key="8">
    <source>
        <dbReference type="ARBA" id="ARBA00023136"/>
    </source>
</evidence>
<keyword evidence="2" id="KW-0813">Transport</keyword>
<dbReference type="SMART" id="SM00382">
    <property type="entry name" value="AAA"/>
    <property type="match status" value="1"/>
</dbReference>
<dbReference type="RefSeq" id="WP_126384176.1">
    <property type="nucleotide sequence ID" value="NZ_RXYK01000005.1"/>
</dbReference>
<evidence type="ECO:0000256" key="3">
    <source>
        <dbReference type="ARBA" id="ARBA00022475"/>
    </source>
</evidence>
<dbReference type="InterPro" id="IPR017871">
    <property type="entry name" value="ABC_transporter-like_CS"/>
</dbReference>
<keyword evidence="8 9" id="KW-0472">Membrane</keyword>
<keyword evidence="4 9" id="KW-0812">Transmembrane</keyword>
<dbReference type="GO" id="GO:0005524">
    <property type="term" value="F:ATP binding"/>
    <property type="evidence" value="ECO:0007669"/>
    <property type="project" value="UniProtKB-KW"/>
</dbReference>
<dbReference type="GO" id="GO:0016887">
    <property type="term" value="F:ATP hydrolysis activity"/>
    <property type="evidence" value="ECO:0007669"/>
    <property type="project" value="InterPro"/>
</dbReference>
<feature type="domain" description="ABC transmembrane type-1" evidence="11">
    <location>
        <begin position="19"/>
        <end position="302"/>
    </location>
</feature>
<dbReference type="Gene3D" id="1.20.1560.10">
    <property type="entry name" value="ABC transporter type 1, transmembrane domain"/>
    <property type="match status" value="1"/>
</dbReference>
<dbReference type="InterPro" id="IPR014223">
    <property type="entry name" value="ABC_CydC/D"/>
</dbReference>
<dbReference type="Pfam" id="PF00005">
    <property type="entry name" value="ABC_tran"/>
    <property type="match status" value="1"/>
</dbReference>
<evidence type="ECO:0000256" key="9">
    <source>
        <dbReference type="SAM" id="Phobius"/>
    </source>
</evidence>
<comment type="subcellular location">
    <subcellularLocation>
        <location evidence="1">Cell membrane</location>
        <topology evidence="1">Multi-pass membrane protein</topology>
    </subcellularLocation>
</comment>
<evidence type="ECO:0000256" key="2">
    <source>
        <dbReference type="ARBA" id="ARBA00022448"/>
    </source>
</evidence>
<keyword evidence="5" id="KW-0547">Nucleotide-binding</keyword>
<feature type="transmembrane region" description="Helical" evidence="9">
    <location>
        <begin position="245"/>
        <end position="266"/>
    </location>
</feature>
<feature type="domain" description="ABC transporter" evidence="10">
    <location>
        <begin position="335"/>
        <end position="566"/>
    </location>
</feature>
<dbReference type="InterPro" id="IPR039421">
    <property type="entry name" value="Type_1_exporter"/>
</dbReference>
<dbReference type="GO" id="GO:0005886">
    <property type="term" value="C:plasma membrane"/>
    <property type="evidence" value="ECO:0007669"/>
    <property type="project" value="UniProtKB-SubCell"/>
</dbReference>
<feature type="transmembrane region" description="Helical" evidence="9">
    <location>
        <begin position="160"/>
        <end position="180"/>
    </location>
</feature>
<evidence type="ECO:0000313" key="13">
    <source>
        <dbReference type="Proteomes" id="UP000279908"/>
    </source>
</evidence>
<dbReference type="NCBIfam" id="TIGR02868">
    <property type="entry name" value="CydC"/>
    <property type="match status" value="1"/>
</dbReference>
<dbReference type="InterPro" id="IPR003593">
    <property type="entry name" value="AAA+_ATPase"/>
</dbReference>
<dbReference type="InterPro" id="IPR003439">
    <property type="entry name" value="ABC_transporter-like_ATP-bd"/>
</dbReference>
<proteinExistence type="predicted"/>
<keyword evidence="6" id="KW-0067">ATP-binding</keyword>
<dbReference type="EMBL" id="RXYK01000005">
    <property type="protein sequence ID" value="RTY38438.1"/>
    <property type="molecule type" value="Genomic_DNA"/>
</dbReference>
<dbReference type="InterPro" id="IPR036640">
    <property type="entry name" value="ABC1_TM_sf"/>
</dbReference>
<dbReference type="Proteomes" id="UP000279908">
    <property type="component" value="Unassembled WGS sequence"/>
</dbReference>
<dbReference type="PROSITE" id="PS00211">
    <property type="entry name" value="ABC_TRANSPORTER_1"/>
    <property type="match status" value="1"/>
</dbReference>
<sequence>MKTFFRLSALVRPWFWWMALAALTAFAATGSGIGLLLTAAWLIAKAALQPPLAALQIGIVGVRFFGIARGVLRYFERLIAHNTTFKILANLRLWFYDAIEPLAPARLMQFKSADLLQRIVDDIGSLENIYTRVLAPPVTAILTSLLMWFLLGFWSRDAALLLLLFHLLAGIGIPLLSTLLSRGNSSGILRQQALQQVLAVDFAMGVGELQLTGNIQKHLDLLEAAEREKLRLERKNALGDGMHEALTGLLMNGAVIAVLSAVMPLVESGQTSGIALSIVTLAVMASFEAILPLPASARHLEADIHAGKRLFEILDAAPEVITPDDPRAIPEEMTIEARNLSFTYPGSSIQALDKVSFTIPQGSHTAIVGPSGSGKSTLTSLLMRFWNCSEGELSLGGENINRFHPEELRRHISLVSQKTYIFATTIRENLLLAKPEATEAQIASALQSAGLGHFQSRLDEFTGQHGMQLSGGERQRIAIARAMLQDAPIVILDEATANLDPLTEVEIIRAMEEFTQNKTLITITHRLQAMEHYNTIIVLKNGHIAEQGTHKELLSRKGVYCRMNMLSRIAKTS</sequence>
<organism evidence="12 13">
    <name type="scientific">Chlorobium phaeovibrioides</name>
    <dbReference type="NCBI Taxonomy" id="1094"/>
    <lineage>
        <taxon>Bacteria</taxon>
        <taxon>Pseudomonadati</taxon>
        <taxon>Chlorobiota</taxon>
        <taxon>Chlorobiia</taxon>
        <taxon>Chlorobiales</taxon>
        <taxon>Chlorobiaceae</taxon>
        <taxon>Chlorobium/Pelodictyon group</taxon>
        <taxon>Chlorobium</taxon>
    </lineage>
</organism>
<feature type="transmembrane region" description="Helical" evidence="9">
    <location>
        <begin position="14"/>
        <end position="41"/>
    </location>
</feature>
<evidence type="ECO:0000256" key="4">
    <source>
        <dbReference type="ARBA" id="ARBA00022692"/>
    </source>
</evidence>
<dbReference type="PANTHER" id="PTHR43394">
    <property type="entry name" value="ATP-DEPENDENT PERMEASE MDL1, MITOCHONDRIAL"/>
    <property type="match status" value="1"/>
</dbReference>
<name>A0A432AUT9_CHLPH</name>
<dbReference type="InterPro" id="IPR011527">
    <property type="entry name" value="ABC1_TM_dom"/>
</dbReference>
<dbReference type="SUPFAM" id="SSF52540">
    <property type="entry name" value="P-loop containing nucleoside triphosphate hydrolases"/>
    <property type="match status" value="1"/>
</dbReference>
<keyword evidence="7 9" id="KW-1133">Transmembrane helix</keyword>
<accession>A0A432AUT9</accession>